<organism evidence="1 2">
    <name type="scientific">Streptomyces nigrescens</name>
    <dbReference type="NCBI Taxonomy" id="1920"/>
    <lineage>
        <taxon>Bacteria</taxon>
        <taxon>Bacillati</taxon>
        <taxon>Actinomycetota</taxon>
        <taxon>Actinomycetes</taxon>
        <taxon>Kitasatosporales</taxon>
        <taxon>Streptomycetaceae</taxon>
        <taxon>Streptomyces</taxon>
    </lineage>
</organism>
<geneLocation type="plasmid" evidence="1 2">
    <name>SNP1</name>
</geneLocation>
<dbReference type="EMBL" id="AP026074">
    <property type="protein sequence ID" value="BDM74378.1"/>
    <property type="molecule type" value="Genomic_DNA"/>
</dbReference>
<evidence type="ECO:0008006" key="3">
    <source>
        <dbReference type="Google" id="ProtNLM"/>
    </source>
</evidence>
<name>A0ABN6RCJ3_STRNI</name>
<reference evidence="1" key="1">
    <citation type="submission" date="2022-06" db="EMBL/GenBank/DDBJ databases">
        <title>Complete genome sequence of Streptomyces nigrescens HEK616.</title>
        <authorList>
            <person name="Asamizu S."/>
            <person name="Onaka H."/>
        </authorList>
    </citation>
    <scope>NUCLEOTIDE SEQUENCE</scope>
    <source>
        <strain evidence="1">HEK616</strain>
        <plasmid evidence="1">SNP1</plasmid>
    </source>
</reference>
<dbReference type="Proteomes" id="UP001059597">
    <property type="component" value="Plasmid SNP1"/>
</dbReference>
<keyword evidence="2" id="KW-1185">Reference proteome</keyword>
<gene>
    <name evidence="1" type="ORF">HEK616_78650</name>
</gene>
<sequence>MRRDGVRPPRVGTRAHAGQDLLDRAYQEVIVWERALTDRFSTDEHRQFCEFLDRATATLIERTPTATAR</sequence>
<proteinExistence type="predicted"/>
<evidence type="ECO:0000313" key="1">
    <source>
        <dbReference type="EMBL" id="BDM74378.1"/>
    </source>
</evidence>
<keyword evidence="1" id="KW-0614">Plasmid</keyword>
<protein>
    <recommendedName>
        <fullName evidence="3">MarR family transcriptional regulator</fullName>
    </recommendedName>
</protein>
<accession>A0ABN6RCJ3</accession>
<evidence type="ECO:0000313" key="2">
    <source>
        <dbReference type="Proteomes" id="UP001059597"/>
    </source>
</evidence>